<name>A0ABW7QGE9_9ACTN</name>
<gene>
    <name evidence="3" type="ORF">ACH4F9_03330</name>
</gene>
<reference evidence="3 4" key="1">
    <citation type="submission" date="2024-10" db="EMBL/GenBank/DDBJ databases">
        <title>The Natural Products Discovery Center: Release of the First 8490 Sequenced Strains for Exploring Actinobacteria Biosynthetic Diversity.</title>
        <authorList>
            <person name="Kalkreuter E."/>
            <person name="Kautsar S.A."/>
            <person name="Yang D."/>
            <person name="Bader C.D."/>
            <person name="Teijaro C.N."/>
            <person name="Fluegel L."/>
            <person name="Davis C.M."/>
            <person name="Simpson J.R."/>
            <person name="Lauterbach L."/>
            <person name="Steele A.D."/>
            <person name="Gui C."/>
            <person name="Meng S."/>
            <person name="Li G."/>
            <person name="Viehrig K."/>
            <person name="Ye F."/>
            <person name="Su P."/>
            <person name="Kiefer A.F."/>
            <person name="Nichols A."/>
            <person name="Cepeda A.J."/>
            <person name="Yan W."/>
            <person name="Fan B."/>
            <person name="Jiang Y."/>
            <person name="Adhikari A."/>
            <person name="Zheng C.-J."/>
            <person name="Schuster L."/>
            <person name="Cowan T.M."/>
            <person name="Smanski M.J."/>
            <person name="Chevrette M.G."/>
            <person name="De Carvalho L.P.S."/>
            <person name="Shen B."/>
        </authorList>
    </citation>
    <scope>NUCLEOTIDE SEQUENCE [LARGE SCALE GENOMIC DNA]</scope>
    <source>
        <strain evidence="3 4">NPDC017990</strain>
    </source>
</reference>
<keyword evidence="4" id="KW-1185">Reference proteome</keyword>
<dbReference type="Proteomes" id="UP001610818">
    <property type="component" value="Unassembled WGS sequence"/>
</dbReference>
<dbReference type="Pfam" id="PF19797">
    <property type="entry name" value="DUF6281"/>
    <property type="match status" value="1"/>
</dbReference>
<organism evidence="3 4">
    <name type="scientific">Streptomyces longisporoflavus</name>
    <dbReference type="NCBI Taxonomy" id="28044"/>
    <lineage>
        <taxon>Bacteria</taxon>
        <taxon>Bacillati</taxon>
        <taxon>Actinomycetota</taxon>
        <taxon>Actinomycetes</taxon>
        <taxon>Kitasatosporales</taxon>
        <taxon>Streptomycetaceae</taxon>
        <taxon>Streptomyces</taxon>
    </lineage>
</organism>
<proteinExistence type="predicted"/>
<evidence type="ECO:0000313" key="4">
    <source>
        <dbReference type="Proteomes" id="UP001610818"/>
    </source>
</evidence>
<dbReference type="EMBL" id="JBIRGQ010000001">
    <property type="protein sequence ID" value="MFH8544031.1"/>
    <property type="molecule type" value="Genomic_DNA"/>
</dbReference>
<evidence type="ECO:0000313" key="3">
    <source>
        <dbReference type="EMBL" id="MFH8544031.1"/>
    </source>
</evidence>
<evidence type="ECO:0000256" key="1">
    <source>
        <dbReference type="SAM" id="MobiDB-lite"/>
    </source>
</evidence>
<dbReference type="PROSITE" id="PS51257">
    <property type="entry name" value="PROKAR_LIPOPROTEIN"/>
    <property type="match status" value="1"/>
</dbReference>
<evidence type="ECO:0000256" key="2">
    <source>
        <dbReference type="SAM" id="SignalP"/>
    </source>
</evidence>
<keyword evidence="2" id="KW-0732">Signal</keyword>
<feature type="signal peptide" evidence="2">
    <location>
        <begin position="1"/>
        <end position="24"/>
    </location>
</feature>
<sequence>MNHPRQLPATIAMACLLLSMTACGEESGEEPESDAGGRNKGSGSCALQFTYEGRTYKDVANLRFTATSKLGDATQAPCNDTGEEPGSGEQLKKESAYRISGVSPAVAIAVGENAKTAKLFAVYSGSKLPEEVEQLG</sequence>
<feature type="chain" id="PRO_5046323902" evidence="2">
    <location>
        <begin position="25"/>
        <end position="136"/>
    </location>
</feature>
<feature type="region of interest" description="Disordered" evidence="1">
    <location>
        <begin position="71"/>
        <end position="95"/>
    </location>
</feature>
<accession>A0ABW7QGE9</accession>
<protein>
    <submittedName>
        <fullName evidence="3">DUF6281 family protein</fullName>
    </submittedName>
</protein>
<dbReference type="InterPro" id="IPR046248">
    <property type="entry name" value="DUF6281"/>
</dbReference>
<dbReference type="RefSeq" id="WP_397707307.1">
    <property type="nucleotide sequence ID" value="NZ_JBIRGN010000001.1"/>
</dbReference>
<comment type="caution">
    <text evidence="3">The sequence shown here is derived from an EMBL/GenBank/DDBJ whole genome shotgun (WGS) entry which is preliminary data.</text>
</comment>